<comment type="caution">
    <text evidence="1">The sequence shown here is derived from an EMBL/GenBank/DDBJ whole genome shotgun (WGS) entry which is preliminary data.</text>
</comment>
<dbReference type="SUPFAM" id="SSF53448">
    <property type="entry name" value="Nucleotide-diphospho-sugar transferases"/>
    <property type="match status" value="1"/>
</dbReference>
<dbReference type="EMBL" id="JACRJB010000034">
    <property type="protein sequence ID" value="MBI5130277.1"/>
    <property type="molecule type" value="Genomic_DNA"/>
</dbReference>
<dbReference type="AlphaFoldDB" id="A0A933S0C5"/>
<dbReference type="Pfam" id="PF02348">
    <property type="entry name" value="CTP_transf_3"/>
    <property type="match status" value="1"/>
</dbReference>
<organism evidence="1 2">
    <name type="scientific">Rhodopseudomonas palustris</name>
    <dbReference type="NCBI Taxonomy" id="1076"/>
    <lineage>
        <taxon>Bacteria</taxon>
        <taxon>Pseudomonadati</taxon>
        <taxon>Pseudomonadota</taxon>
        <taxon>Alphaproteobacteria</taxon>
        <taxon>Hyphomicrobiales</taxon>
        <taxon>Nitrobacteraceae</taxon>
        <taxon>Rhodopseudomonas</taxon>
    </lineage>
</organism>
<dbReference type="InterPro" id="IPR029044">
    <property type="entry name" value="Nucleotide-diphossugar_trans"/>
</dbReference>
<sequence length="230" mass="24964">MSVVGIILARGGSKRLPGKNVRPLLGKPLIGYSIEAAHGARALSRTIVSTDDAEIARHAAECGAEVPFLRPAELATDDAVITDALSHAVDWLENTGTTVEAVVILQATSPLRRSQHIDEAVELFRKTGADTVAAVSRAATHPYWCWNAQGDLLQPFFSTAHMYMPRNELPPAVIDNGALWVVRRELLRSGEIYGEKVAGYLMEASDAIDIDHLSDFEAAERLLSARTPQD</sequence>
<keyword evidence="1" id="KW-0808">Transferase</keyword>
<proteinExistence type="predicted"/>
<evidence type="ECO:0000313" key="2">
    <source>
        <dbReference type="Proteomes" id="UP000782519"/>
    </source>
</evidence>
<dbReference type="GO" id="GO:0008781">
    <property type="term" value="F:N-acylneuraminate cytidylyltransferase activity"/>
    <property type="evidence" value="ECO:0007669"/>
    <property type="project" value="TreeGrafter"/>
</dbReference>
<accession>A0A933S0C5</accession>
<evidence type="ECO:0000313" key="1">
    <source>
        <dbReference type="EMBL" id="MBI5130277.1"/>
    </source>
</evidence>
<keyword evidence="1" id="KW-0548">Nucleotidyltransferase</keyword>
<dbReference type="PANTHER" id="PTHR21485">
    <property type="entry name" value="HAD SUPERFAMILY MEMBERS CMAS AND KDSC"/>
    <property type="match status" value="1"/>
</dbReference>
<dbReference type="Gene3D" id="3.90.550.10">
    <property type="entry name" value="Spore Coat Polysaccharide Biosynthesis Protein SpsA, Chain A"/>
    <property type="match status" value="1"/>
</dbReference>
<dbReference type="CDD" id="cd02513">
    <property type="entry name" value="CMP-NeuAc_Synthase"/>
    <property type="match status" value="1"/>
</dbReference>
<dbReference type="PANTHER" id="PTHR21485:SF6">
    <property type="entry name" value="N-ACYLNEURAMINATE CYTIDYLYLTRANSFERASE-RELATED"/>
    <property type="match status" value="1"/>
</dbReference>
<reference evidence="1" key="1">
    <citation type="submission" date="2020-07" db="EMBL/GenBank/DDBJ databases">
        <title>Huge and variable diversity of episymbiotic CPR bacteria and DPANN archaea in groundwater ecosystems.</title>
        <authorList>
            <person name="He C.Y."/>
            <person name="Keren R."/>
            <person name="Whittaker M."/>
            <person name="Farag I.F."/>
            <person name="Doudna J."/>
            <person name="Cate J.H.D."/>
            <person name="Banfield J.F."/>
        </authorList>
    </citation>
    <scope>NUCLEOTIDE SEQUENCE</scope>
    <source>
        <strain evidence="1">NC_groundwater_1818_Pr3_B-0.1um_66_35</strain>
    </source>
</reference>
<gene>
    <name evidence="1" type="ORF">HZA66_12610</name>
</gene>
<dbReference type="InterPro" id="IPR050793">
    <property type="entry name" value="CMP-NeuNAc_synthase"/>
</dbReference>
<protein>
    <submittedName>
        <fullName evidence="1">Acylneuraminate cytidylyltransferase family protein</fullName>
    </submittedName>
</protein>
<dbReference type="Proteomes" id="UP000782519">
    <property type="component" value="Unassembled WGS sequence"/>
</dbReference>
<name>A0A933S0C5_RHOPL</name>
<dbReference type="InterPro" id="IPR003329">
    <property type="entry name" value="Cytidylyl_trans"/>
</dbReference>